<evidence type="ECO:0000313" key="4">
    <source>
        <dbReference type="EMBL" id="MDZ5458403.1"/>
    </source>
</evidence>
<keyword evidence="2" id="KW-0175">Coiled coil</keyword>
<dbReference type="PANTHER" id="PTHR30203:SF24">
    <property type="entry name" value="BLR4935 PROTEIN"/>
    <property type="match status" value="1"/>
</dbReference>
<dbReference type="PANTHER" id="PTHR30203">
    <property type="entry name" value="OUTER MEMBRANE CATION EFFLUX PROTEIN"/>
    <property type="match status" value="1"/>
</dbReference>
<dbReference type="Proteomes" id="UP001293718">
    <property type="component" value="Unassembled WGS sequence"/>
</dbReference>
<organism evidence="4 5">
    <name type="scientific">Azohydromonas lata</name>
    <dbReference type="NCBI Taxonomy" id="45677"/>
    <lineage>
        <taxon>Bacteria</taxon>
        <taxon>Pseudomonadati</taxon>
        <taxon>Pseudomonadota</taxon>
        <taxon>Betaproteobacteria</taxon>
        <taxon>Burkholderiales</taxon>
        <taxon>Sphaerotilaceae</taxon>
        <taxon>Azohydromonas</taxon>
    </lineage>
</organism>
<dbReference type="SUPFAM" id="SSF56954">
    <property type="entry name" value="Outer membrane efflux proteins (OEP)"/>
    <property type="match status" value="1"/>
</dbReference>
<accession>A0ABU5IJ34</accession>
<dbReference type="RefSeq" id="WP_322466486.1">
    <property type="nucleotide sequence ID" value="NZ_JAXOJX010000029.1"/>
</dbReference>
<evidence type="ECO:0000256" key="3">
    <source>
        <dbReference type="SAM" id="SignalP"/>
    </source>
</evidence>
<protein>
    <submittedName>
        <fullName evidence="4">TolC family protein</fullName>
    </submittedName>
</protein>
<feature type="chain" id="PRO_5046081117" evidence="3">
    <location>
        <begin position="34"/>
        <end position="430"/>
    </location>
</feature>
<dbReference type="InterPro" id="IPR010131">
    <property type="entry name" value="MdtP/NodT-like"/>
</dbReference>
<dbReference type="Pfam" id="PF02321">
    <property type="entry name" value="OEP"/>
    <property type="match status" value="2"/>
</dbReference>
<gene>
    <name evidence="4" type="ORF">SM757_17645</name>
</gene>
<comment type="caution">
    <text evidence="4">The sequence shown here is derived from an EMBL/GenBank/DDBJ whole genome shotgun (WGS) entry which is preliminary data.</text>
</comment>
<dbReference type="Gene3D" id="1.20.1600.10">
    <property type="entry name" value="Outer membrane efflux proteins (OEP)"/>
    <property type="match status" value="1"/>
</dbReference>
<comment type="similarity">
    <text evidence="1">Belongs to the outer membrane factor (OMF) (TC 1.B.17) family.</text>
</comment>
<evidence type="ECO:0000256" key="1">
    <source>
        <dbReference type="ARBA" id="ARBA00007613"/>
    </source>
</evidence>
<keyword evidence="3" id="KW-0732">Signal</keyword>
<sequence length="430" mass="46460">MPATSVFAGRCRRLLWAGALAALLAGTGGAAHAQPAEPPSYQLDQLLALARASHPVLGAAHARVDGAQAAVRSAAALRNPELELSTGRNRARMDGAAPGSTFSVSVTQPIELPALRQARVQAAEAALEGSRAGAGSLALDLLAEVQRRYYAVLRSEAELGNARDDLALANQIRERVAVRVDSGEAPRYELVRADTELLNAQRVLRVAELRVRQVRHELRRQVGPGLPAEFQLAPAADDPLAGGVPPPLEQMQAVLLARHPELLAARAELRAAQARLGVERQARLPSFALRAGVDREPDIQGHRVGLVMSVPLLDRRVGPIAEAEAELRRLSHALADRELQLTQQLEAAWQQHQIAAGQVVALDSGILRQAQNAMRIAEAAYRSGERGILEWLDAQRAFRQARNDLDAARYELRAARVELDRLQGLQVADL</sequence>
<feature type="coiled-coil region" evidence="2">
    <location>
        <begin position="398"/>
        <end position="425"/>
    </location>
</feature>
<name>A0ABU5IJ34_9BURK</name>
<feature type="signal peptide" evidence="3">
    <location>
        <begin position="1"/>
        <end position="33"/>
    </location>
</feature>
<evidence type="ECO:0000256" key="2">
    <source>
        <dbReference type="SAM" id="Coils"/>
    </source>
</evidence>
<keyword evidence="5" id="KW-1185">Reference proteome</keyword>
<evidence type="ECO:0000313" key="5">
    <source>
        <dbReference type="Proteomes" id="UP001293718"/>
    </source>
</evidence>
<dbReference type="InterPro" id="IPR003423">
    <property type="entry name" value="OMP_efflux"/>
</dbReference>
<proteinExistence type="inferred from homology"/>
<dbReference type="EMBL" id="JAXOJX010000029">
    <property type="protein sequence ID" value="MDZ5458403.1"/>
    <property type="molecule type" value="Genomic_DNA"/>
</dbReference>
<reference evidence="4 5" key="1">
    <citation type="submission" date="2023-11" db="EMBL/GenBank/DDBJ databases">
        <title>Draft genome of Azohydromonas lata strain H1 (DSM1123), a polyhydroxyalkanoate producer.</title>
        <authorList>
            <person name="Traversa D."/>
            <person name="D'Addabbo P."/>
            <person name="Pazzani C."/>
            <person name="Manzari C."/>
            <person name="Chiara M."/>
            <person name="Scrascia M."/>
        </authorList>
    </citation>
    <scope>NUCLEOTIDE SEQUENCE [LARGE SCALE GENOMIC DNA]</scope>
    <source>
        <strain evidence="4 5">H1</strain>
    </source>
</reference>